<dbReference type="EMBL" id="GBRH01172781">
    <property type="protein sequence ID" value="JAE25115.1"/>
    <property type="molecule type" value="Transcribed_RNA"/>
</dbReference>
<evidence type="ECO:0000313" key="1">
    <source>
        <dbReference type="EMBL" id="JAE25115.1"/>
    </source>
</evidence>
<reference evidence="1" key="1">
    <citation type="submission" date="2014-09" db="EMBL/GenBank/DDBJ databases">
        <authorList>
            <person name="Magalhaes I.L.F."/>
            <person name="Oliveira U."/>
            <person name="Santos F.R."/>
            <person name="Vidigal T.H.D.A."/>
            <person name="Brescovit A.D."/>
            <person name="Santos A.J."/>
        </authorList>
    </citation>
    <scope>NUCLEOTIDE SEQUENCE</scope>
    <source>
        <tissue evidence="1">Shoot tissue taken approximately 20 cm above the soil surface</tissue>
    </source>
</reference>
<proteinExistence type="predicted"/>
<protein>
    <submittedName>
        <fullName evidence="1">Uncharacterized protein</fullName>
    </submittedName>
</protein>
<reference evidence="1" key="2">
    <citation type="journal article" date="2015" name="Data Brief">
        <title>Shoot transcriptome of the giant reed, Arundo donax.</title>
        <authorList>
            <person name="Barrero R.A."/>
            <person name="Guerrero F.D."/>
            <person name="Moolhuijzen P."/>
            <person name="Goolsby J.A."/>
            <person name="Tidwell J."/>
            <person name="Bellgard S.E."/>
            <person name="Bellgard M.I."/>
        </authorList>
    </citation>
    <scope>NUCLEOTIDE SEQUENCE</scope>
    <source>
        <tissue evidence="1">Shoot tissue taken approximately 20 cm above the soil surface</tissue>
    </source>
</reference>
<accession>A0A0A9GJ55</accession>
<dbReference type="AlphaFoldDB" id="A0A0A9GJ55"/>
<name>A0A0A9GJ55_ARUDO</name>
<organism evidence="1">
    <name type="scientific">Arundo donax</name>
    <name type="common">Giant reed</name>
    <name type="synonym">Donax arundinaceus</name>
    <dbReference type="NCBI Taxonomy" id="35708"/>
    <lineage>
        <taxon>Eukaryota</taxon>
        <taxon>Viridiplantae</taxon>
        <taxon>Streptophyta</taxon>
        <taxon>Embryophyta</taxon>
        <taxon>Tracheophyta</taxon>
        <taxon>Spermatophyta</taxon>
        <taxon>Magnoliopsida</taxon>
        <taxon>Liliopsida</taxon>
        <taxon>Poales</taxon>
        <taxon>Poaceae</taxon>
        <taxon>PACMAD clade</taxon>
        <taxon>Arundinoideae</taxon>
        <taxon>Arundineae</taxon>
        <taxon>Arundo</taxon>
    </lineage>
</organism>
<sequence>MMTPAMTFQQEARPKRKGIIANSPLFWPPNPRFSVKCFCKFATKTHVNAFVLPLPMEHWICIKLEMANSYGLW</sequence>